<protein>
    <submittedName>
        <fullName evidence="1">Uncharacterized protein</fullName>
    </submittedName>
</protein>
<proteinExistence type="predicted"/>
<reference evidence="1 2" key="1">
    <citation type="journal article" date="2019" name="Genome Biol. Evol.">
        <title>Insights into the evolution of the New World diploid cottons (Gossypium, subgenus Houzingenia) based on genome sequencing.</title>
        <authorList>
            <person name="Grover C.E."/>
            <person name="Arick M.A. 2nd"/>
            <person name="Thrash A."/>
            <person name="Conover J.L."/>
            <person name="Sanders W.S."/>
            <person name="Peterson D.G."/>
            <person name="Frelichowski J.E."/>
            <person name="Scheffler J.A."/>
            <person name="Scheffler B.E."/>
            <person name="Wendel J.F."/>
        </authorList>
    </citation>
    <scope>NUCLEOTIDE SEQUENCE [LARGE SCALE GENOMIC DNA]</scope>
    <source>
        <strain evidence="1">4</strain>
        <tissue evidence="1">Leaf</tissue>
    </source>
</reference>
<comment type="caution">
    <text evidence="1">The sequence shown here is derived from an EMBL/GenBank/DDBJ whole genome shotgun (WGS) entry which is preliminary data.</text>
</comment>
<sequence>MGNCFTNTKVVAQDDQDETEDIKETRNVIPAAGVLETKKEKKKKVVSFKVNEENNVDSGKPKGGVVRIRFVVTRKELKQILSSGKDLNKYSSMEELVRAMKLRENEVCDESRGGNDGGAVPTILLSIPFVFVNSTQANCLAVEPEPGTLEFEMKIEKLARTLRREAIWLGKGPQPQFET</sequence>
<accession>A0A7J9AY28</accession>
<evidence type="ECO:0000313" key="1">
    <source>
        <dbReference type="EMBL" id="MBA0728951.1"/>
    </source>
</evidence>
<dbReference type="AlphaFoldDB" id="A0A7J9AY28"/>
<dbReference type="EMBL" id="JABEZV010000282">
    <property type="protein sequence ID" value="MBA0728951.1"/>
    <property type="molecule type" value="Genomic_DNA"/>
</dbReference>
<gene>
    <name evidence="1" type="ORF">Golax_023013</name>
</gene>
<organism evidence="1 2">
    <name type="scientific">Gossypium laxum</name>
    <dbReference type="NCBI Taxonomy" id="34288"/>
    <lineage>
        <taxon>Eukaryota</taxon>
        <taxon>Viridiplantae</taxon>
        <taxon>Streptophyta</taxon>
        <taxon>Embryophyta</taxon>
        <taxon>Tracheophyta</taxon>
        <taxon>Spermatophyta</taxon>
        <taxon>Magnoliopsida</taxon>
        <taxon>eudicotyledons</taxon>
        <taxon>Gunneridae</taxon>
        <taxon>Pentapetalae</taxon>
        <taxon>rosids</taxon>
        <taxon>malvids</taxon>
        <taxon>Malvales</taxon>
        <taxon>Malvaceae</taxon>
        <taxon>Malvoideae</taxon>
        <taxon>Gossypium</taxon>
    </lineage>
</organism>
<keyword evidence="2" id="KW-1185">Reference proteome</keyword>
<name>A0A7J9AY28_9ROSI</name>
<evidence type="ECO:0000313" key="2">
    <source>
        <dbReference type="Proteomes" id="UP000593574"/>
    </source>
</evidence>
<dbReference type="Proteomes" id="UP000593574">
    <property type="component" value="Unassembled WGS sequence"/>
</dbReference>